<accession>A0A2A6BQ61</accession>
<evidence type="ECO:0000256" key="3">
    <source>
        <dbReference type="ARBA" id="ARBA00022448"/>
    </source>
</evidence>
<protein>
    <submittedName>
        <fullName evidence="8">Uncharacterized protein</fullName>
    </submittedName>
</protein>
<comment type="subcellular location">
    <subcellularLocation>
        <location evidence="1">Membrane</location>
        <topology evidence="1">Multi-pass membrane protein</topology>
    </subcellularLocation>
</comment>
<accession>A0A8R1UJC6</accession>
<evidence type="ECO:0000256" key="1">
    <source>
        <dbReference type="ARBA" id="ARBA00004141"/>
    </source>
</evidence>
<keyword evidence="9" id="KW-1185">Reference proteome</keyword>
<evidence type="ECO:0000256" key="7">
    <source>
        <dbReference type="ARBA" id="ARBA00023136"/>
    </source>
</evidence>
<reference evidence="8" key="2">
    <citation type="submission" date="2022-06" db="UniProtKB">
        <authorList>
            <consortium name="EnsemblMetazoa"/>
        </authorList>
    </citation>
    <scope>IDENTIFICATION</scope>
    <source>
        <strain evidence="8">PS312</strain>
    </source>
</reference>
<dbReference type="AlphaFoldDB" id="A0A2A6BQ61"/>
<name>A0A2A6BQ61_PRIPA</name>
<keyword evidence="6" id="KW-1133">Transmembrane helix</keyword>
<dbReference type="GO" id="GO:0016020">
    <property type="term" value="C:membrane"/>
    <property type="evidence" value="ECO:0007669"/>
    <property type="project" value="UniProtKB-SubCell"/>
</dbReference>
<dbReference type="GO" id="GO:0035435">
    <property type="term" value="P:phosphate ion transmembrane transport"/>
    <property type="evidence" value="ECO:0000318"/>
    <property type="project" value="GO_Central"/>
</dbReference>
<dbReference type="GO" id="GO:0005315">
    <property type="term" value="F:phosphate transmembrane transporter activity"/>
    <property type="evidence" value="ECO:0000318"/>
    <property type="project" value="GO_Central"/>
</dbReference>
<evidence type="ECO:0000313" key="9">
    <source>
        <dbReference type="Proteomes" id="UP000005239"/>
    </source>
</evidence>
<proteinExistence type="inferred from homology"/>
<dbReference type="Proteomes" id="UP000005239">
    <property type="component" value="Unassembled WGS sequence"/>
</dbReference>
<keyword evidence="3" id="KW-0813">Transport</keyword>
<evidence type="ECO:0000313" key="8">
    <source>
        <dbReference type="EnsemblMetazoa" id="PPA24773.1"/>
    </source>
</evidence>
<dbReference type="EnsemblMetazoa" id="PPA24773.1">
    <property type="protein sequence ID" value="PPA24773.1"/>
    <property type="gene ID" value="WBGene00114327"/>
</dbReference>
<keyword evidence="7" id="KW-0472">Membrane</keyword>
<reference evidence="9" key="1">
    <citation type="journal article" date="2008" name="Nat. Genet.">
        <title>The Pristionchus pacificus genome provides a unique perspective on nematode lifestyle and parasitism.</title>
        <authorList>
            <person name="Dieterich C."/>
            <person name="Clifton S.W."/>
            <person name="Schuster L.N."/>
            <person name="Chinwalla A."/>
            <person name="Delehaunty K."/>
            <person name="Dinkelacker I."/>
            <person name="Fulton L."/>
            <person name="Fulton R."/>
            <person name="Godfrey J."/>
            <person name="Minx P."/>
            <person name="Mitreva M."/>
            <person name="Roeseler W."/>
            <person name="Tian H."/>
            <person name="Witte H."/>
            <person name="Yang S.P."/>
            <person name="Wilson R.K."/>
            <person name="Sommer R.J."/>
        </authorList>
    </citation>
    <scope>NUCLEOTIDE SEQUENCE [LARGE SCALE GENOMIC DNA]</scope>
    <source>
        <strain evidence="9">PS312</strain>
    </source>
</reference>
<dbReference type="OrthoDB" id="260807at2759"/>
<comment type="similarity">
    <text evidence="2">Belongs to the inorganic phosphate transporter (PiT) (TC 2.A.20) family.</text>
</comment>
<organism evidence="8 9">
    <name type="scientific">Pristionchus pacificus</name>
    <name type="common">Parasitic nematode worm</name>
    <dbReference type="NCBI Taxonomy" id="54126"/>
    <lineage>
        <taxon>Eukaryota</taxon>
        <taxon>Metazoa</taxon>
        <taxon>Ecdysozoa</taxon>
        <taxon>Nematoda</taxon>
        <taxon>Chromadorea</taxon>
        <taxon>Rhabditida</taxon>
        <taxon>Rhabditina</taxon>
        <taxon>Diplogasteromorpha</taxon>
        <taxon>Diplogasteroidea</taxon>
        <taxon>Neodiplogasteridae</taxon>
        <taxon>Pristionchus</taxon>
    </lineage>
</organism>
<keyword evidence="5" id="KW-0812">Transmembrane</keyword>
<evidence type="ECO:0000256" key="4">
    <source>
        <dbReference type="ARBA" id="ARBA00022592"/>
    </source>
</evidence>
<evidence type="ECO:0000256" key="6">
    <source>
        <dbReference type="ARBA" id="ARBA00022989"/>
    </source>
</evidence>
<dbReference type="InterPro" id="IPR001204">
    <property type="entry name" value="Phos_transporter"/>
</dbReference>
<gene>
    <name evidence="8" type="primary">WBGene00114327</name>
</gene>
<keyword evidence="4" id="KW-0592">Phosphate transport</keyword>
<sequence length="312" mass="33907">MSGCISSLLYILVDHLVLRRKNPLECGLLLLPVFYFFCIALNAFMILYDGSPVLHFNLLPWWVCLLISIAVGLIASAVIQFVVKPRMRKALCPPEPINDRRSWNDLRFEDVKSARGTGKYVTEEEEMGCAGIIWRILPDRSQIEDEKTLQLFITLQLFTACFAGFAHGASDVSNAIGPLTAIVALYKGDFAQTERTPIYVLLFGVLAICAGLWCLGHKVIETVGTHMSAVTPASGFCIEFGAAMTALFASKLGLPISTTHCLVGSVVAVGSIKAGEGVNWRIFRSVALSWVVTLPGAAIISAGIMTLLRVAL</sequence>
<dbReference type="PANTHER" id="PTHR11101:SF67">
    <property type="entry name" value="PHOSPHATE TRANSPORTER"/>
    <property type="match status" value="1"/>
</dbReference>
<evidence type="ECO:0000256" key="5">
    <source>
        <dbReference type="ARBA" id="ARBA00022692"/>
    </source>
</evidence>
<dbReference type="Pfam" id="PF01384">
    <property type="entry name" value="PHO4"/>
    <property type="match status" value="1"/>
</dbReference>
<evidence type="ECO:0000256" key="2">
    <source>
        <dbReference type="ARBA" id="ARBA00009916"/>
    </source>
</evidence>
<dbReference type="PANTHER" id="PTHR11101">
    <property type="entry name" value="PHOSPHATE TRANSPORTER"/>
    <property type="match status" value="1"/>
</dbReference>